<organism evidence="2 3">
    <name type="scientific">Durusdinium trenchii</name>
    <dbReference type="NCBI Taxonomy" id="1381693"/>
    <lineage>
        <taxon>Eukaryota</taxon>
        <taxon>Sar</taxon>
        <taxon>Alveolata</taxon>
        <taxon>Dinophyceae</taxon>
        <taxon>Suessiales</taxon>
        <taxon>Symbiodiniaceae</taxon>
        <taxon>Durusdinium</taxon>
    </lineage>
</organism>
<gene>
    <name evidence="2" type="ORF">SCF082_LOCUS8520</name>
</gene>
<comment type="caution">
    <text evidence="2">The sequence shown here is derived from an EMBL/GenBank/DDBJ whole genome shotgun (WGS) entry which is preliminary data.</text>
</comment>
<evidence type="ECO:0000256" key="1">
    <source>
        <dbReference type="SAM" id="MobiDB-lite"/>
    </source>
</evidence>
<evidence type="ECO:0000313" key="2">
    <source>
        <dbReference type="EMBL" id="CAK9005251.1"/>
    </source>
</evidence>
<keyword evidence="3" id="KW-1185">Reference proteome</keyword>
<evidence type="ECO:0000313" key="3">
    <source>
        <dbReference type="Proteomes" id="UP001642464"/>
    </source>
</evidence>
<reference evidence="2 3" key="1">
    <citation type="submission" date="2024-02" db="EMBL/GenBank/DDBJ databases">
        <authorList>
            <person name="Chen Y."/>
            <person name="Shah S."/>
            <person name="Dougan E. K."/>
            <person name="Thang M."/>
            <person name="Chan C."/>
        </authorList>
    </citation>
    <scope>NUCLEOTIDE SEQUENCE [LARGE SCALE GENOMIC DNA]</scope>
</reference>
<proteinExistence type="predicted"/>
<feature type="region of interest" description="Disordered" evidence="1">
    <location>
        <begin position="188"/>
        <end position="209"/>
    </location>
</feature>
<dbReference type="EMBL" id="CAXAMM010004891">
    <property type="protein sequence ID" value="CAK9005251.1"/>
    <property type="molecule type" value="Genomic_DNA"/>
</dbReference>
<accession>A0ABP0IRQ0</accession>
<sequence>MVLRRILNDVAKDEWKACLGNGFDHARLRRESAGTLRALKAQLLGTAASARGRKRAVAALGDDERAADAPTATIRGIMRKVKHGQIRYHLRMSSQGLILETEESQDLDEVLEVRSELMLLKGAAGAARREARGDGAVPEEAWKVFGRSSALLFFTAEAGCGVRKVTAKTCDIDTAIDFGQRLRAATRTSGKAAVSPEQKGHEDVGEGCCLPGAEAAERRAVGPSPLRSLD</sequence>
<dbReference type="Proteomes" id="UP001642464">
    <property type="component" value="Unassembled WGS sequence"/>
</dbReference>
<name>A0ABP0IRQ0_9DINO</name>
<protein>
    <submittedName>
        <fullName evidence="2">Uncharacterized protein</fullName>
    </submittedName>
</protein>